<sequence>MENDVKNRSVNLTEFYSYLGRGVVCCYSNDNWLFAGFPFERHYSGCLIIRGKAAENLDKRYIAALSTQPGSVPFRNLSIVKAVPSPLDVVVQEHEGYGFRVIEQPVTLEDLVRRNHLPSHCSINPEVRAKLEDALRDLRFRSLTTETLAKNAIWA</sequence>
<organism evidence="1 2">
    <name type="scientific">Acidithiobacillus caldus</name>
    <dbReference type="NCBI Taxonomy" id="33059"/>
    <lineage>
        <taxon>Bacteria</taxon>
        <taxon>Pseudomonadati</taxon>
        <taxon>Pseudomonadota</taxon>
        <taxon>Acidithiobacillia</taxon>
        <taxon>Acidithiobacillales</taxon>
        <taxon>Acidithiobacillaceae</taxon>
        <taxon>Acidithiobacillus</taxon>
    </lineage>
</organism>
<evidence type="ECO:0000313" key="2">
    <source>
        <dbReference type="Proteomes" id="UP000175707"/>
    </source>
</evidence>
<dbReference type="AlphaFoldDB" id="A0A1E7Z203"/>
<dbReference type="EMBL" id="LZYH01000205">
    <property type="protein sequence ID" value="OFC62638.1"/>
    <property type="molecule type" value="Genomic_DNA"/>
</dbReference>
<evidence type="ECO:0000313" key="1">
    <source>
        <dbReference type="EMBL" id="OFC62638.1"/>
    </source>
</evidence>
<reference evidence="1 2" key="1">
    <citation type="submission" date="2016-06" db="EMBL/GenBank/DDBJ databases">
        <title>Gene turnover analysis identifies the evolutionary adaptation of the extremophile Acidithiobacillus caldus.</title>
        <authorList>
            <person name="Zhang X."/>
        </authorList>
    </citation>
    <scope>NUCLEOTIDE SEQUENCE [LARGE SCALE GENOMIC DNA]</scope>
    <source>
        <strain evidence="1 2">S1</strain>
    </source>
</reference>
<dbReference type="Proteomes" id="UP000175707">
    <property type="component" value="Unassembled WGS sequence"/>
</dbReference>
<protein>
    <submittedName>
        <fullName evidence="1">Uncharacterized protein</fullName>
    </submittedName>
</protein>
<proteinExistence type="predicted"/>
<comment type="caution">
    <text evidence="1">The sequence shown here is derived from an EMBL/GenBank/DDBJ whole genome shotgun (WGS) entry which is preliminary data.</text>
</comment>
<name>A0A1E7Z203_9PROT</name>
<accession>A0A1E7Z203</accession>
<gene>
    <name evidence="1" type="ORF">BAE30_01675</name>
</gene>